<evidence type="ECO:0000259" key="4">
    <source>
        <dbReference type="Pfam" id="PF07631"/>
    </source>
</evidence>
<evidence type="ECO:0000259" key="5">
    <source>
        <dbReference type="Pfam" id="PF07635"/>
    </source>
</evidence>
<dbReference type="InterPro" id="IPR013039">
    <property type="entry name" value="DUF1588"/>
</dbReference>
<dbReference type="Pfam" id="PF07631">
    <property type="entry name" value="PSD4"/>
    <property type="match status" value="1"/>
</dbReference>
<feature type="domain" description="DUF1585" evidence="1">
    <location>
        <begin position="786"/>
        <end position="859"/>
    </location>
</feature>
<evidence type="ECO:0000259" key="6">
    <source>
        <dbReference type="Pfam" id="PF07637"/>
    </source>
</evidence>
<evidence type="ECO:0000313" key="8">
    <source>
        <dbReference type="Proteomes" id="UP000317648"/>
    </source>
</evidence>
<name>A0A518E2T2_9BACT</name>
<dbReference type="RefSeq" id="WP_145057613.1">
    <property type="nucleotide sequence ID" value="NZ_CP036433.1"/>
</dbReference>
<dbReference type="Pfam" id="PF07626">
    <property type="entry name" value="PSD3"/>
    <property type="match status" value="1"/>
</dbReference>
<evidence type="ECO:0000259" key="1">
    <source>
        <dbReference type="Pfam" id="PF07624"/>
    </source>
</evidence>
<dbReference type="InterPro" id="IPR013042">
    <property type="entry name" value="DUF1592"/>
</dbReference>
<dbReference type="InterPro" id="IPR011429">
    <property type="entry name" value="Cyt_c_Planctomycete-type"/>
</dbReference>
<dbReference type="Proteomes" id="UP000317648">
    <property type="component" value="Chromosome"/>
</dbReference>
<keyword evidence="8" id="KW-1185">Reference proteome</keyword>
<dbReference type="Pfam" id="PF07635">
    <property type="entry name" value="PSCyt1"/>
    <property type="match status" value="1"/>
</dbReference>
<feature type="domain" description="DUF1588" evidence="3">
    <location>
        <begin position="667"/>
        <end position="764"/>
    </location>
</feature>
<dbReference type="Pfam" id="PF07627">
    <property type="entry name" value="PSCyt3"/>
    <property type="match status" value="1"/>
</dbReference>
<reference evidence="7 8" key="1">
    <citation type="submission" date="2019-02" db="EMBL/GenBank/DDBJ databases">
        <title>Deep-cultivation of Planctomycetes and their phenomic and genomic characterization uncovers novel biology.</title>
        <authorList>
            <person name="Wiegand S."/>
            <person name="Jogler M."/>
            <person name="Boedeker C."/>
            <person name="Pinto D."/>
            <person name="Vollmers J."/>
            <person name="Rivas-Marin E."/>
            <person name="Kohn T."/>
            <person name="Peeters S.H."/>
            <person name="Heuer A."/>
            <person name="Rast P."/>
            <person name="Oberbeckmann S."/>
            <person name="Bunk B."/>
            <person name="Jeske O."/>
            <person name="Meyerdierks A."/>
            <person name="Storesund J.E."/>
            <person name="Kallscheuer N."/>
            <person name="Luecker S."/>
            <person name="Lage O.M."/>
            <person name="Pohl T."/>
            <person name="Merkel B.J."/>
            <person name="Hornburger P."/>
            <person name="Mueller R.-W."/>
            <person name="Bruemmer F."/>
            <person name="Labrenz M."/>
            <person name="Spormann A.M."/>
            <person name="Op den Camp H."/>
            <person name="Overmann J."/>
            <person name="Amann R."/>
            <person name="Jetten M.S.M."/>
            <person name="Mascher T."/>
            <person name="Medema M.H."/>
            <person name="Devos D.P."/>
            <person name="Kaster A.-K."/>
            <person name="Ovreas L."/>
            <person name="Rohde M."/>
            <person name="Galperin M.Y."/>
            <person name="Jogler C."/>
        </authorList>
    </citation>
    <scope>NUCLEOTIDE SEQUENCE [LARGE SCALE GENOMIC DNA]</scope>
    <source>
        <strain evidence="7 8">Pla85_3_4</strain>
    </source>
</reference>
<accession>A0A518E2T2</accession>
<dbReference type="OrthoDB" id="175242at2"/>
<evidence type="ECO:0000259" key="3">
    <source>
        <dbReference type="Pfam" id="PF07627"/>
    </source>
</evidence>
<dbReference type="Pfam" id="PF07637">
    <property type="entry name" value="PSD5"/>
    <property type="match status" value="1"/>
</dbReference>
<dbReference type="InterPro" id="IPR013036">
    <property type="entry name" value="DUF1587"/>
</dbReference>
<dbReference type="EMBL" id="CP036433">
    <property type="protein sequence ID" value="QDU98395.1"/>
    <property type="molecule type" value="Genomic_DNA"/>
</dbReference>
<sequence length="862" mass="96361">MKFSWTRSAVSFVVLLGLAGALYVVFSGKEALDSPLQAAPPAAATAERETPAADLQTYAQVVQPFLRAHCLDCHGADKPQGDLRLDTLLADFNTVRSAGQWIEVMDKLNLGEMPPQEEPQPKIEELTAVTRWIAAELRQAERRQRSAGGRVVLRRMNRAEYANTIRDLLSVQFLPGESPLDLLPPDGTAEGFDKVSSALTLDPSLLEKYFEVAQQVARAAVVDGPPPFETQVMRYELEETANNRAIQYLCSASGIHCREQDIMLMQGSTRSFGVMKYPGSNKEIPVKGMYRIRVRAWGEKGADGEPVVMRFHQNHPSANQQLLLQTEVTDQPKIYEVVVPRDPQCGEYNVSLVNGYAFQTTSRTGSQIRREQQEAGEANDFERVLRLQSRQQMEALTWTMPNPDTSDISKLRKLYVDWIECEGPLYDQWPPRSHQQLLFAGDNARQEHEYVQAIFKRFMQRAFRRPVTTNEVDRVAGLVASEIQAGETFNNAVRAGLIAVLCSPKFLYIAEASTNEGPRPLNDWELASRLSYFLWSSMPDQKLFDLAAAGQLRDAQVLQQQVDRMLDDERSEGFVQGFAAQWLRTGDFGAFLPDTRLYKEYDEALGKAMVGETLAFFREVLDHDLNAMAFMDSDWTMVNERLARFYGIEGVEGDAFRRVALPADSPRGGLLGMAGVALLGSDGNRTKPVHRGIYVREVFFNDPPDPPPPNAGEVEPNIQGKNLTVRERLIQHQQIASCAACHKGIDGYGLAMENFNAIGAWRTQQDGENFRGSSAPPIDPSGVLPNGKAFATFEEFKLLLQEQQERFARGLSEKMLTYALGRPIEPTDRALIDRLAGQLQSDNFTLRRLIAGVVVSEAFLSK</sequence>
<feature type="domain" description="DUF1587" evidence="2">
    <location>
        <begin position="154"/>
        <end position="221"/>
    </location>
</feature>
<evidence type="ECO:0000259" key="2">
    <source>
        <dbReference type="Pfam" id="PF07626"/>
    </source>
</evidence>
<protein>
    <submittedName>
        <fullName evidence="7">Planctomycete cytochrome C</fullName>
    </submittedName>
</protein>
<gene>
    <name evidence="7" type="ORF">Pla8534_62630</name>
</gene>
<dbReference type="InterPro" id="IPR011478">
    <property type="entry name" value="DUF1585"/>
</dbReference>
<dbReference type="AlphaFoldDB" id="A0A518E2T2"/>
<dbReference type="Pfam" id="PF07624">
    <property type="entry name" value="PSD2"/>
    <property type="match status" value="1"/>
</dbReference>
<dbReference type="KEGG" id="lcre:Pla8534_62630"/>
<dbReference type="InterPro" id="IPR013043">
    <property type="entry name" value="DUF1595"/>
</dbReference>
<feature type="domain" description="Cytochrome C Planctomycete-type" evidence="5">
    <location>
        <begin position="70"/>
        <end position="117"/>
    </location>
</feature>
<proteinExistence type="predicted"/>
<organism evidence="7 8">
    <name type="scientific">Lignipirellula cremea</name>
    <dbReference type="NCBI Taxonomy" id="2528010"/>
    <lineage>
        <taxon>Bacteria</taxon>
        <taxon>Pseudomonadati</taxon>
        <taxon>Planctomycetota</taxon>
        <taxon>Planctomycetia</taxon>
        <taxon>Pirellulales</taxon>
        <taxon>Pirellulaceae</taxon>
        <taxon>Lignipirellula</taxon>
    </lineage>
</organism>
<feature type="domain" description="DUF1592" evidence="4">
    <location>
        <begin position="521"/>
        <end position="648"/>
    </location>
</feature>
<evidence type="ECO:0000313" key="7">
    <source>
        <dbReference type="EMBL" id="QDU98395.1"/>
    </source>
</evidence>
<feature type="domain" description="DUF1595" evidence="6">
    <location>
        <begin position="451"/>
        <end position="511"/>
    </location>
</feature>